<accession>A0ABV0IE96</accession>
<dbReference type="Proteomes" id="UP001484097">
    <property type="component" value="Unassembled WGS sequence"/>
</dbReference>
<keyword evidence="2" id="KW-1185">Reference proteome</keyword>
<comment type="caution">
    <text evidence="1">The sequence shown here is derived from an EMBL/GenBank/DDBJ whole genome shotgun (WGS) entry which is preliminary data.</text>
</comment>
<sequence>MGFLDLFRTPAMDADLTMLTEKQATRLREVGARIVEDRLGPVTVHPRHLEGPRGERLELEPLAARLAELGAEGDDFLGLVMLHFTLLLDAMTTPRALEAEGPERALEHAVAGLYAPEDLPAGPTLAWREFAPGLVQVLALEQGADEPDHALNQESLDRLGGWDRVQEAAAASLRQVPEDQLTRDDDLLFTALVGLGSETALRAVVGADVIEQVEGRRPGPAGYLFSIPDRGVFAWYTIGAADEAVEAAQQMVGWTIEGYQKGRNAMDPNLFWASEAGVQAVTEIEDGSVAFDPRHPAFETARRLEATGD</sequence>
<name>A0ABV0IE96_9MICC</name>
<dbReference type="EMBL" id="JBDXMX010000001">
    <property type="protein sequence ID" value="MEO9246493.1"/>
    <property type="molecule type" value="Genomic_DNA"/>
</dbReference>
<dbReference type="RefSeq" id="WP_347918574.1">
    <property type="nucleotide sequence ID" value="NZ_JBDXMX010000001.1"/>
</dbReference>
<reference evidence="1 2" key="1">
    <citation type="submission" date="2024-05" db="EMBL/GenBank/DDBJ databases">
        <authorList>
            <person name="Yi C."/>
        </authorList>
    </citation>
    <scope>NUCLEOTIDE SEQUENCE [LARGE SCALE GENOMIC DNA]</scope>
    <source>
        <strain evidence="1 2">XS13</strain>
    </source>
</reference>
<evidence type="ECO:0000313" key="2">
    <source>
        <dbReference type="Proteomes" id="UP001484097"/>
    </source>
</evidence>
<gene>
    <name evidence="1" type="ORF">ABDK96_02220</name>
</gene>
<proteinExistence type="predicted"/>
<protein>
    <submittedName>
        <fullName evidence="1">Uncharacterized protein</fullName>
    </submittedName>
</protein>
<evidence type="ECO:0000313" key="1">
    <source>
        <dbReference type="EMBL" id="MEO9246493.1"/>
    </source>
</evidence>
<organism evidence="1 2">
    <name type="scientific">Citricoccus nitrophenolicus</name>
    <dbReference type="NCBI Taxonomy" id="863575"/>
    <lineage>
        <taxon>Bacteria</taxon>
        <taxon>Bacillati</taxon>
        <taxon>Actinomycetota</taxon>
        <taxon>Actinomycetes</taxon>
        <taxon>Micrococcales</taxon>
        <taxon>Micrococcaceae</taxon>
        <taxon>Citricoccus</taxon>
    </lineage>
</organism>